<dbReference type="InterPro" id="IPR010298">
    <property type="entry name" value="YacP-like"/>
</dbReference>
<evidence type="ECO:0000313" key="7">
    <source>
        <dbReference type="Proteomes" id="UP001065549"/>
    </source>
</evidence>
<dbReference type="InterPro" id="IPR041095">
    <property type="entry name" value="EFG_II"/>
</dbReference>
<keyword evidence="7" id="KW-1185">Reference proteome</keyword>
<dbReference type="Pfam" id="PF00009">
    <property type="entry name" value="GTP_EFTU"/>
    <property type="match status" value="1"/>
</dbReference>
<proteinExistence type="predicted"/>
<comment type="caution">
    <text evidence="6">The sequence shown here is derived from an EMBL/GenBank/DDBJ whole genome shotgun (WGS) entry which is preliminary data.</text>
</comment>
<dbReference type="Pfam" id="PF00679">
    <property type="entry name" value="EFG_C"/>
    <property type="match status" value="1"/>
</dbReference>
<dbReference type="SMART" id="SM00838">
    <property type="entry name" value="EFG_C"/>
    <property type="match status" value="1"/>
</dbReference>
<name>A0A9J6QR11_9FIRM</name>
<evidence type="ECO:0000256" key="2">
    <source>
        <dbReference type="ARBA" id="ARBA00022917"/>
    </source>
</evidence>
<dbReference type="Gene3D" id="2.40.30.10">
    <property type="entry name" value="Translation factors"/>
    <property type="match status" value="1"/>
</dbReference>
<dbReference type="Gene3D" id="3.30.230.10">
    <property type="match status" value="1"/>
</dbReference>
<dbReference type="Proteomes" id="UP001065549">
    <property type="component" value="Unassembled WGS sequence"/>
</dbReference>
<evidence type="ECO:0000259" key="5">
    <source>
        <dbReference type="PROSITE" id="PS51722"/>
    </source>
</evidence>
<dbReference type="Pfam" id="PF05991">
    <property type="entry name" value="NYN_YacP"/>
    <property type="match status" value="1"/>
</dbReference>
<dbReference type="SUPFAM" id="SSF52540">
    <property type="entry name" value="P-loop containing nucleoside triphosphate hydrolases"/>
    <property type="match status" value="1"/>
</dbReference>
<dbReference type="InterPro" id="IPR027417">
    <property type="entry name" value="P-loop_NTPase"/>
</dbReference>
<keyword evidence="2" id="KW-0648">Protein biosynthesis</keyword>
<dbReference type="GO" id="GO:0005525">
    <property type="term" value="F:GTP binding"/>
    <property type="evidence" value="ECO:0007669"/>
    <property type="project" value="UniProtKB-KW"/>
</dbReference>
<dbReference type="GO" id="GO:0006412">
    <property type="term" value="P:translation"/>
    <property type="evidence" value="ECO:0007669"/>
    <property type="project" value="UniProtKB-KW"/>
</dbReference>
<dbReference type="InterPro" id="IPR000795">
    <property type="entry name" value="T_Tr_GTP-bd_dom"/>
</dbReference>
<dbReference type="AlphaFoldDB" id="A0A9J6QR11"/>
<dbReference type="EMBL" id="JAOSHN010000003">
    <property type="protein sequence ID" value="MCU7378466.1"/>
    <property type="molecule type" value="Genomic_DNA"/>
</dbReference>
<dbReference type="PROSITE" id="PS51722">
    <property type="entry name" value="G_TR_2"/>
    <property type="match status" value="1"/>
</dbReference>
<dbReference type="InterPro" id="IPR020568">
    <property type="entry name" value="Ribosomal_Su5_D2-typ_SF"/>
</dbReference>
<dbReference type="CDD" id="cd03711">
    <property type="entry name" value="Tet_C"/>
    <property type="match status" value="1"/>
</dbReference>
<dbReference type="Gene3D" id="3.30.70.870">
    <property type="entry name" value="Elongation Factor G (Translational Gtpase), domain 3"/>
    <property type="match status" value="1"/>
</dbReference>
<dbReference type="Gene3D" id="3.30.70.240">
    <property type="match status" value="1"/>
</dbReference>
<dbReference type="Gene3D" id="3.40.50.300">
    <property type="entry name" value="P-loop containing nucleotide triphosphate hydrolases"/>
    <property type="match status" value="1"/>
</dbReference>
<dbReference type="InterPro" id="IPR005225">
    <property type="entry name" value="Small_GTP-bd"/>
</dbReference>
<evidence type="ECO:0000313" key="6">
    <source>
        <dbReference type="EMBL" id="MCU7378466.1"/>
    </source>
</evidence>
<evidence type="ECO:0000256" key="1">
    <source>
        <dbReference type="ARBA" id="ARBA00022741"/>
    </source>
</evidence>
<dbReference type="SUPFAM" id="SSF54211">
    <property type="entry name" value="Ribosomal protein S5 domain 2-like"/>
    <property type="match status" value="1"/>
</dbReference>
<dbReference type="InterPro" id="IPR000640">
    <property type="entry name" value="EFG_V-like"/>
</dbReference>
<dbReference type="SUPFAM" id="SSF54980">
    <property type="entry name" value="EF-G C-terminal domain-like"/>
    <property type="match status" value="2"/>
</dbReference>
<dbReference type="InterPro" id="IPR031157">
    <property type="entry name" value="G_TR_CS"/>
</dbReference>
<dbReference type="GO" id="GO:0046677">
    <property type="term" value="P:response to antibiotic"/>
    <property type="evidence" value="ECO:0007669"/>
    <property type="project" value="UniProtKB-KW"/>
</dbReference>
<evidence type="ECO:0000256" key="3">
    <source>
        <dbReference type="ARBA" id="ARBA00023134"/>
    </source>
</evidence>
<dbReference type="InterPro" id="IPR009000">
    <property type="entry name" value="Transl_B-barrel_sf"/>
</dbReference>
<keyword evidence="4" id="KW-0046">Antibiotic resistance</keyword>
<dbReference type="Pfam" id="PF03764">
    <property type="entry name" value="EFG_IV"/>
    <property type="match status" value="1"/>
</dbReference>
<dbReference type="Pfam" id="PF14492">
    <property type="entry name" value="EFG_III"/>
    <property type="match status" value="1"/>
</dbReference>
<dbReference type="InterPro" id="IPR035647">
    <property type="entry name" value="EFG_III/V"/>
</dbReference>
<dbReference type="InterPro" id="IPR014721">
    <property type="entry name" value="Ribsml_uS5_D2-typ_fold_subgr"/>
</dbReference>
<dbReference type="SMART" id="SM00889">
    <property type="entry name" value="EFG_IV"/>
    <property type="match status" value="1"/>
</dbReference>
<protein>
    <submittedName>
        <fullName evidence="6">TetM/TetW/TetO/TetS family tetracycline resistance ribosomal protection protein</fullName>
    </submittedName>
</protein>
<dbReference type="PROSITE" id="PS00301">
    <property type="entry name" value="G_TR_1"/>
    <property type="match status" value="1"/>
</dbReference>
<dbReference type="GO" id="GO:0003924">
    <property type="term" value="F:GTPase activity"/>
    <property type="evidence" value="ECO:0007669"/>
    <property type="project" value="InterPro"/>
</dbReference>
<dbReference type="RefSeq" id="WP_253019891.1">
    <property type="nucleotide sequence ID" value="NZ_JAOSHN010000003.1"/>
</dbReference>
<feature type="domain" description="Tr-type G" evidence="5">
    <location>
        <begin position="10"/>
        <end position="235"/>
    </location>
</feature>
<dbReference type="PRINTS" id="PR00315">
    <property type="entry name" value="ELONGATNFCT"/>
</dbReference>
<dbReference type="SUPFAM" id="SSF50447">
    <property type="entry name" value="Translation proteins"/>
    <property type="match status" value="1"/>
</dbReference>
<keyword evidence="3" id="KW-0342">GTP-binding</keyword>
<reference evidence="6" key="1">
    <citation type="submission" date="2022-09" db="EMBL/GenBank/DDBJ databases">
        <title>Culturomic study of gut microbiota in children with autism spectrum disorder.</title>
        <authorList>
            <person name="Efimov B.A."/>
            <person name="Chaplin A.V."/>
            <person name="Sokolova S.R."/>
            <person name="Pikina A.P."/>
            <person name="Korzhanova M."/>
            <person name="Belova V."/>
            <person name="Korostin D."/>
        </authorList>
    </citation>
    <scope>NUCLEOTIDE SEQUENCE</scope>
    <source>
        <strain evidence="6">ASD5510</strain>
    </source>
</reference>
<dbReference type="InterPro" id="IPR035650">
    <property type="entry name" value="Tet_C"/>
</dbReference>
<dbReference type="PANTHER" id="PTHR43261:SF1">
    <property type="entry name" value="RIBOSOME-RELEASING FACTOR 2, MITOCHONDRIAL"/>
    <property type="match status" value="1"/>
</dbReference>
<gene>
    <name evidence="6" type="ORF">OBO34_08855</name>
</gene>
<evidence type="ECO:0000256" key="4">
    <source>
        <dbReference type="ARBA" id="ARBA00023251"/>
    </source>
</evidence>
<sequence length="868" mass="97298">MGDTLEKNPQKRICIGILAHVDAGKTTLSEAILYSSGNLRKLGRVDHGDAYLDTDQLEKKRGITIFSKQARFVLGDKQITLMDTPGHVDFSAEMERTLQVLDYAILVINGADGVQNHTLTLWKLLEHYGIPVFLFINKMDQPGTDPGRLMDEVKKRLNDGCIDFAAADETLFFEELAMCCEPLMETYLQAGSMSRSHIAEAVQNRQVFPCYFGSALKMEGVEAFLDGLEIYCRPQTYADEFAARVYKISRDSAGRRLTHMKILGGTLRVKDILKGRNGWEDKIDQIRLYSGSQFKLEKQADAGTICAVTGLENTCAGEGLGTEDSALAPVLEPVLTYRILLPENCDTHTMLANLRQLEEEDPLLRVVWDEWSGEIHAQLMGKVAMEVLQKQILDRFGIEVEFGPGSIVYKETIVEPVEGVGHFEPLRHYAEVHLLLEPGKRGSGLVFAADCSEEQLDRSWQRLILAHLEEKPHLGVLTGSEITDMKITLIAGKGHLKHTEGGDFRQAAYRAVRQGLKKAKSILLEPWYEFCLEVPQEMVGRAMADIQRMEGSFSPPETQGDTAVIIGTAPAASMAQYQNDVLTYTKGRGRLACAFKGYGTCRNEREVIEVRGYDSERDAQNPTGSVFCAHGAGFTVSWDQVETYMHVDSGWRPEIRKASKVRAPLPQRGQRVASDQELEEIFTRTYGESKRERARFQSPLDPAEKSLTAVKKRRGETETDEQRQRFLLVDGYNIIFAWEELKELAQVNLDSARDRLIEILCNYQGYQGGTLIVVFDAYKVEGGKGSVEKHGGIYVIYTKEAESADQYIERTVNQIGRTYDVTVATSDNMVQMIIWGEGAMRISARGLKEEIEAVNQRIRSEYMGQNGS</sequence>
<dbReference type="GO" id="GO:0032790">
    <property type="term" value="P:ribosome disassembly"/>
    <property type="evidence" value="ECO:0007669"/>
    <property type="project" value="TreeGrafter"/>
</dbReference>
<keyword evidence="1" id="KW-0547">Nucleotide-binding</keyword>
<dbReference type="InterPro" id="IPR005517">
    <property type="entry name" value="Transl_elong_EFG/EF2_IV"/>
</dbReference>
<dbReference type="NCBIfam" id="TIGR00231">
    <property type="entry name" value="small_GTP"/>
    <property type="match status" value="1"/>
</dbReference>
<accession>A0A9J6QR11</accession>
<dbReference type="PANTHER" id="PTHR43261">
    <property type="entry name" value="TRANSLATION ELONGATION FACTOR G-RELATED"/>
    <property type="match status" value="1"/>
</dbReference>
<dbReference type="CDD" id="cd10912">
    <property type="entry name" value="PIN_YacP-like"/>
    <property type="match status" value="1"/>
</dbReference>
<organism evidence="6 7">
    <name type="scientific">Hominibacterium faecale</name>
    <dbReference type="NCBI Taxonomy" id="2839743"/>
    <lineage>
        <taxon>Bacteria</taxon>
        <taxon>Bacillati</taxon>
        <taxon>Bacillota</taxon>
        <taxon>Clostridia</taxon>
        <taxon>Peptostreptococcales</taxon>
        <taxon>Anaerovoracaceae</taxon>
        <taxon>Hominibacterium</taxon>
    </lineage>
</organism>